<dbReference type="PROSITE" id="PS00915">
    <property type="entry name" value="PI3_4_KINASE_1"/>
    <property type="match status" value="1"/>
</dbReference>
<dbReference type="Gene3D" id="1.25.40.70">
    <property type="entry name" value="Phosphatidylinositol 3-kinase, accessory domain (PIK)"/>
    <property type="match status" value="1"/>
</dbReference>
<dbReference type="Gene3D" id="1.10.1070.11">
    <property type="entry name" value="Phosphatidylinositol 3-/4-kinase, catalytic domain"/>
    <property type="match status" value="1"/>
</dbReference>
<dbReference type="SUPFAM" id="SSF48371">
    <property type="entry name" value="ARM repeat"/>
    <property type="match status" value="1"/>
</dbReference>
<evidence type="ECO:0000313" key="7">
    <source>
        <dbReference type="EMBL" id="KAL3229495.1"/>
    </source>
</evidence>
<dbReference type="SMART" id="SM00146">
    <property type="entry name" value="PI3Kc"/>
    <property type="match status" value="1"/>
</dbReference>
<dbReference type="InterPro" id="IPR018936">
    <property type="entry name" value="PI3/4_kinase_CS"/>
</dbReference>
<dbReference type="EC" id="2.7.1.67" evidence="2"/>
<dbReference type="CDD" id="cd05167">
    <property type="entry name" value="PI4Kc_III_alpha"/>
    <property type="match status" value="1"/>
</dbReference>
<dbReference type="SUPFAM" id="SSF56112">
    <property type="entry name" value="Protein kinase-like (PK-like)"/>
    <property type="match status" value="1"/>
</dbReference>
<gene>
    <name evidence="7" type="ORF">RNJ44_01631</name>
</gene>
<dbReference type="EMBL" id="JBEVYD010000011">
    <property type="protein sequence ID" value="KAL3229495.1"/>
    <property type="molecule type" value="Genomic_DNA"/>
</dbReference>
<evidence type="ECO:0000256" key="1">
    <source>
        <dbReference type="ARBA" id="ARBA00006209"/>
    </source>
</evidence>
<organism evidence="7 8">
    <name type="scientific">Nakaseomyces bracarensis</name>
    <dbReference type="NCBI Taxonomy" id="273131"/>
    <lineage>
        <taxon>Eukaryota</taxon>
        <taxon>Fungi</taxon>
        <taxon>Dikarya</taxon>
        <taxon>Ascomycota</taxon>
        <taxon>Saccharomycotina</taxon>
        <taxon>Saccharomycetes</taxon>
        <taxon>Saccharomycetales</taxon>
        <taxon>Saccharomycetaceae</taxon>
        <taxon>Nakaseomyces</taxon>
    </lineage>
</organism>
<sequence>MGTSRSLRGRALEKLAQYAVSSKCTGNITVASSDGDIRKDIDEADDTLEMIIKSLPIYYSTSPAKLYTIPMNLNEWEAIVALCRAIPDNLDQAQDIIDNAIASYFLHAPRQRMSDLLYAKFKMQYLRNPNELITFEMTKFLIAVANKFESLIPQIEKLISQFITTITGVIFNNNTAIFSLLGFLNAFIIEVPPIQLTTIVWSGISNFFITQKFLVDLDNVLASTSGFDNSLLIQYYEGGEEICAAKFWGILSALQVTIMKRILNVPASYDLISEYLLGVQYNHYKNMHKIASKRTDEQDYIKLNENLRTNSDIIFQLIEFSIKMCEAKDYTDLSSDTRTKYTFNIDAHFCQVLAILPFMEFDHRKDPLLDRYIKLISASMEKYLLFEDSTDYLVETLISVGAIINFFTSEISLLELRFFPLLIASQHIGPKVLSNVTKNFTMGLKPLNEDAIVSTIYSINNLLALTEDGLPMPIIKERKQTITSANDDVQNGMQVTPQFLDGFDIKATSATVPTVREVSSTPATFHRMLFRNCVSTITQIASHYNTQPITALTLSILTQKVGVVSNELDDIILQSMATFAPFIALSEFSLFLKFLKLTEHSSLKQNNNTLFECLLRAKVTLSKCLYEKSFNSELYKLYLHDILESIIASGDVERSDHHRTQSEITRVADQIVKYLQPLSQLLPNLGTVPLDMTGDAKTTVMFRNIWFNMVVHGFCYESDLVKLHYDSLLRIAFNSPPLTSDFPVNNKELSVDMNSILRRSSSSANIKVQRQSVSEYFNSNIVQSRTISTTKIMFLASAKLVETIRCEAGDCSKVVLYLSDPALNSGSIETFINAMAVAMIRKYANISKTEVSDQFNATAIAKQLTNLLLLLSHREQVLQDLAFQCCDLLIRSIPSALLHHNSLYTLLDLLTTLFDSIVDSEVTKFDPHYEFLLKYSKVKILLPGSLTWRKRTLTRLHNAAKVWTMFIMSNASQNAKILLQTYISGVAQFYRSNSIEYGVSFAIDMAGSISNADKELSKIEFEGFEKPNAVAGFISQQSWRSKFLVDTSISFTPEKFADQIQNQATAIRNKIKSGLNVTGQEISDLLDFCAALLIIGNYNGKSIIYDLVRIPFEVFKSFSMKSATNIWLTVITERPDLAHTILSDVIFCWKESIESRKGLFSKEHDLLDEDFQMMEYAPYNKREINRDARFASDALKPHRHLINFFASHFAGTMHQSDHLLSMFTSCFIFGVEKFAIASLHPFARLVRNEYLLFGISILKANLKRNTSKVSLLSNLIVKSGLDWFRRPASWPFGSNELKIRADLSILTQLFKQFELLDSVFVENCGKSFKLLEFFIAHEIQQIQIWLTPLERIQGANSNDLPLDLLSVAYNMNPQLAVNITHRYNSKKLRQSLIKLIVDHPLRSVGISSTFEHFLHESKPKSRNDLHYALYWAPVSPLKSINLFLPDWNHNEFILQYSIFSLEAHDVNLTFFYVPQIVQCLRYDGSGYVERLILETAKISVLFSHQIIWNMLANCYKDDEATVEDEIKPILDKVRANMVSKFDAASLDFYNKEFTFFDEVTSISGKLKPYIKKSKAEKKQKIDEEMGRILVRPGVYLPSNPDGVVVDINRKSGKPLQSHAKAPFMATFKIKKDIRDEDTGDRRTIEKWQAAIFKVGDDCRQDLLALQLISLFRTIWSSIGLDVYVFPYRVTATAPGCGVIDVLPNSISRDMLGREAVNGLYEYFISKFGHEDSIEFQKARSNFVKSLAGYSVISYLLQFKDRHNGNIMYDSDGHCLHVDFGFIFDIVPGGVKFEAVPFKLTKEMVRVMGGSQNTQAYQDFEELCIKAYLAARPHMEMILAGVQPMLGSGLPCFKGSKTMRNLENRFQPNKTDQEAAHYMKSLINKSYESIFTKGYDEFQRLTNGIPY</sequence>
<dbReference type="InterPro" id="IPR042236">
    <property type="entry name" value="PI3K_accessory_sf"/>
</dbReference>
<dbReference type="PROSITE" id="PS51545">
    <property type="entry name" value="PIK_HELICAL"/>
    <property type="match status" value="1"/>
</dbReference>
<comment type="similarity">
    <text evidence="1">Belongs to the PI3/PI4-kinase family. Type III PI4K subfamily.</text>
</comment>
<dbReference type="PROSITE" id="PS50290">
    <property type="entry name" value="PI3_4_KINASE_3"/>
    <property type="match status" value="1"/>
</dbReference>
<dbReference type="InterPro" id="IPR001263">
    <property type="entry name" value="PI3K_accessory_dom"/>
</dbReference>
<dbReference type="PANTHER" id="PTHR10048:SF15">
    <property type="entry name" value="PHOSPHATIDYLINOSITOL 4-KINASE ALPHA"/>
    <property type="match status" value="1"/>
</dbReference>
<dbReference type="InterPro" id="IPR016024">
    <property type="entry name" value="ARM-type_fold"/>
</dbReference>
<protein>
    <recommendedName>
        <fullName evidence="2">1-phosphatidylinositol 4-kinase</fullName>
        <ecNumber evidence="2">2.7.1.67</ecNumber>
    </recommendedName>
</protein>
<evidence type="ECO:0000259" key="5">
    <source>
        <dbReference type="PROSITE" id="PS50290"/>
    </source>
</evidence>
<dbReference type="SMART" id="SM00145">
    <property type="entry name" value="PI3Ka"/>
    <property type="match status" value="1"/>
</dbReference>
<dbReference type="Proteomes" id="UP001623330">
    <property type="component" value="Unassembled WGS sequence"/>
</dbReference>
<comment type="caution">
    <text evidence="7">The sequence shown here is derived from an EMBL/GenBank/DDBJ whole genome shotgun (WGS) entry which is preliminary data.</text>
</comment>
<dbReference type="InterPro" id="IPR000403">
    <property type="entry name" value="PI3/4_kinase_cat_dom"/>
</dbReference>
<keyword evidence="4" id="KW-0418">Kinase</keyword>
<name>A0ABR4NNC4_9SACH</name>
<evidence type="ECO:0000256" key="2">
    <source>
        <dbReference type="ARBA" id="ARBA00012169"/>
    </source>
</evidence>
<dbReference type="Gene3D" id="3.30.1010.10">
    <property type="entry name" value="Phosphatidylinositol 3-kinase Catalytic Subunit, Chain A, domain 4"/>
    <property type="match status" value="1"/>
</dbReference>
<evidence type="ECO:0000256" key="4">
    <source>
        <dbReference type="ARBA" id="ARBA00022777"/>
    </source>
</evidence>
<dbReference type="PANTHER" id="PTHR10048">
    <property type="entry name" value="PHOSPHATIDYLINOSITOL KINASE"/>
    <property type="match status" value="1"/>
</dbReference>
<dbReference type="PROSITE" id="PS00916">
    <property type="entry name" value="PI3_4_KINASE_2"/>
    <property type="match status" value="1"/>
</dbReference>
<dbReference type="Pfam" id="PF00454">
    <property type="entry name" value="PI3_PI4_kinase"/>
    <property type="match status" value="1"/>
</dbReference>
<dbReference type="Pfam" id="PF19274">
    <property type="entry name" value="PI4K_N"/>
    <property type="match status" value="1"/>
</dbReference>
<evidence type="ECO:0000259" key="6">
    <source>
        <dbReference type="PROSITE" id="PS51545"/>
    </source>
</evidence>
<feature type="domain" description="PI3K/PI4K catalytic" evidence="5">
    <location>
        <begin position="1609"/>
        <end position="1890"/>
    </location>
</feature>
<proteinExistence type="inferred from homology"/>
<keyword evidence="3" id="KW-0808">Transferase</keyword>
<keyword evidence="8" id="KW-1185">Reference proteome</keyword>
<accession>A0ABR4NNC4</accession>
<dbReference type="InterPro" id="IPR036940">
    <property type="entry name" value="PI3/4_kinase_cat_sf"/>
</dbReference>
<dbReference type="InterPro" id="IPR015433">
    <property type="entry name" value="PI3/4_kinase"/>
</dbReference>
<dbReference type="Pfam" id="PF00613">
    <property type="entry name" value="PI3Ka"/>
    <property type="match status" value="1"/>
</dbReference>
<feature type="domain" description="PIK helical" evidence="6">
    <location>
        <begin position="1351"/>
        <end position="1536"/>
    </location>
</feature>
<dbReference type="InterPro" id="IPR045495">
    <property type="entry name" value="PI4K_N"/>
</dbReference>
<reference evidence="7 8" key="1">
    <citation type="submission" date="2024-05" db="EMBL/GenBank/DDBJ databases">
        <title>Long read based assembly of the Candida bracarensis genome reveals expanded adhesin content.</title>
        <authorList>
            <person name="Marcet-Houben M."/>
            <person name="Ksiezopolska E."/>
            <person name="Gabaldon T."/>
        </authorList>
    </citation>
    <scope>NUCLEOTIDE SEQUENCE [LARGE SCALE GENOMIC DNA]</scope>
    <source>
        <strain evidence="7 8">CBM6</strain>
    </source>
</reference>
<evidence type="ECO:0000313" key="8">
    <source>
        <dbReference type="Proteomes" id="UP001623330"/>
    </source>
</evidence>
<evidence type="ECO:0000256" key="3">
    <source>
        <dbReference type="ARBA" id="ARBA00022679"/>
    </source>
</evidence>
<dbReference type="InterPro" id="IPR011009">
    <property type="entry name" value="Kinase-like_dom_sf"/>
</dbReference>